<feature type="region of interest" description="Disordered" evidence="1">
    <location>
        <begin position="1"/>
        <end position="23"/>
    </location>
</feature>
<accession>A0A9P8TQE8</accession>
<keyword evidence="3" id="KW-1185">Reference proteome</keyword>
<feature type="non-terminal residue" evidence="2">
    <location>
        <position position="1"/>
    </location>
</feature>
<dbReference type="EMBL" id="JAEUBG010000858">
    <property type="protein sequence ID" value="KAH3687391.1"/>
    <property type="molecule type" value="Genomic_DNA"/>
</dbReference>
<reference evidence="2" key="2">
    <citation type="submission" date="2021-01" db="EMBL/GenBank/DDBJ databases">
        <authorList>
            <person name="Schikora-Tamarit M.A."/>
        </authorList>
    </citation>
    <scope>NUCLEOTIDE SEQUENCE</scope>
    <source>
        <strain evidence="2">CBS2887</strain>
    </source>
</reference>
<proteinExistence type="predicted"/>
<name>A0A9P8TQE8_WICPI</name>
<evidence type="ECO:0000256" key="1">
    <source>
        <dbReference type="SAM" id="MobiDB-lite"/>
    </source>
</evidence>
<dbReference type="OrthoDB" id="10692355at2759"/>
<protein>
    <submittedName>
        <fullName evidence="2">Uncharacterized protein</fullName>
    </submittedName>
</protein>
<evidence type="ECO:0000313" key="3">
    <source>
        <dbReference type="Proteomes" id="UP000774326"/>
    </source>
</evidence>
<organism evidence="2 3">
    <name type="scientific">Wickerhamomyces pijperi</name>
    <name type="common">Yeast</name>
    <name type="synonym">Pichia pijperi</name>
    <dbReference type="NCBI Taxonomy" id="599730"/>
    <lineage>
        <taxon>Eukaryota</taxon>
        <taxon>Fungi</taxon>
        <taxon>Dikarya</taxon>
        <taxon>Ascomycota</taxon>
        <taxon>Saccharomycotina</taxon>
        <taxon>Saccharomycetes</taxon>
        <taxon>Phaffomycetales</taxon>
        <taxon>Wickerhamomycetaceae</taxon>
        <taxon>Wickerhamomyces</taxon>
    </lineage>
</organism>
<dbReference type="Proteomes" id="UP000774326">
    <property type="component" value="Unassembled WGS sequence"/>
</dbReference>
<evidence type="ECO:0000313" key="2">
    <source>
        <dbReference type="EMBL" id="KAH3687391.1"/>
    </source>
</evidence>
<comment type="caution">
    <text evidence="2">The sequence shown here is derived from an EMBL/GenBank/DDBJ whole genome shotgun (WGS) entry which is preliminary data.</text>
</comment>
<gene>
    <name evidence="2" type="ORF">WICPIJ_001622</name>
</gene>
<reference evidence="2" key="1">
    <citation type="journal article" date="2021" name="Open Biol.">
        <title>Shared evolutionary footprints suggest mitochondrial oxidative damage underlies multiple complex I losses in fungi.</title>
        <authorList>
            <person name="Schikora-Tamarit M.A."/>
            <person name="Marcet-Houben M."/>
            <person name="Nosek J."/>
            <person name="Gabaldon T."/>
        </authorList>
    </citation>
    <scope>NUCLEOTIDE SEQUENCE</scope>
    <source>
        <strain evidence="2">CBS2887</strain>
    </source>
</reference>
<dbReference type="AlphaFoldDB" id="A0A9P8TQE8"/>
<sequence>EKGPNPPSYSALELHTADPRGDLTPTSKLEEMLLKGDLIMSGDDSEDVLDMSQREDMNAAQSRLRWLRSVLMKVKGIIRGGSKKDEPTPLYTHLEVSSGDSEMLKYQKKLRNDARFRILHEQQTLKTEALMNSYEANHLPSRHFKYKAVHGPPLPPKIQSMSDRRILQSNVSYGQYSRYHDCPGGSSTQYGLYLDAAKIMENNPDEVFRKWYSENKKSRPSRFVLSRSSESHSTLANIKAGDKIFNHIPDIFVLEYYCMNPEKLIEPGMIFHLYDTCSIGFLRELRFIYNSAILNQTLREEGLGDAKDEEAKEQLTRIREAIYLDMTETSLHSFFGVGKRDKNGVYVQETETKDCKLDQLVEVLKSNQEFVKEHFSSLHVKKDKIELPLRYLTESQHDFNSRMKYLTGTVHKSPKRRLSAQPLSQRITAPASTPPSFNFYEFYKQDEKSMSTLRIIFRNTKGYSYTHRVGHKFTSLTTYDGENRSIQQFHDMNKKVFFGLIKQYHPWYQRIYEVDGHFEVLGRHSAMSSIVFRNRDWLKEPNEPRLYVPDFALVKGSHLMEYLSPLAVKGKFENGAEPLTEKSFLEPKPFKNLMKFNSITNDMVCESLNTVVQFKTDRFASVEREINTKFVNFVNLLVDAYFTDFFNSGTLEKLPRAPSPRTVRNQAYNSMMEYYMKSSAEIDWGFDFLDSYGATPRSISENRLFTLKFDRNKKSSIEYTVKLEQLLESRKKSTAKIEDFLRQRHELLHLKLLCAFLQSRYVKKFILRSLLFKIDNNENHQRPSLKIYDLSQSTRNEFSSPFRRPSARKMDSFRTWNARQKQTYGGMDSDLENVGVSEEMKQSLIQLMSEKIKRANGGVDGVFSLN</sequence>